<gene>
    <name evidence="2" type="ORF">CYMTET_42461</name>
</gene>
<name>A0AAE0F0Z5_9CHLO</name>
<dbReference type="AlphaFoldDB" id="A0AAE0F0Z5"/>
<dbReference type="EMBL" id="LGRX02028447">
    <property type="protein sequence ID" value="KAK3248061.1"/>
    <property type="molecule type" value="Genomic_DNA"/>
</dbReference>
<accession>A0AAE0F0Z5</accession>
<keyword evidence="3" id="KW-1185">Reference proteome</keyword>
<protein>
    <submittedName>
        <fullName evidence="2">Uncharacterized protein</fullName>
    </submittedName>
</protein>
<feature type="compositionally biased region" description="Basic and acidic residues" evidence="1">
    <location>
        <begin position="34"/>
        <end position="46"/>
    </location>
</feature>
<evidence type="ECO:0000256" key="1">
    <source>
        <dbReference type="SAM" id="MobiDB-lite"/>
    </source>
</evidence>
<proteinExistence type="predicted"/>
<reference evidence="2 3" key="1">
    <citation type="journal article" date="2015" name="Genome Biol. Evol.">
        <title>Comparative Genomics of a Bacterivorous Green Alga Reveals Evolutionary Causalities and Consequences of Phago-Mixotrophic Mode of Nutrition.</title>
        <authorList>
            <person name="Burns J.A."/>
            <person name="Paasch A."/>
            <person name="Narechania A."/>
            <person name="Kim E."/>
        </authorList>
    </citation>
    <scope>NUCLEOTIDE SEQUENCE [LARGE SCALE GENOMIC DNA]</scope>
    <source>
        <strain evidence="2 3">PLY_AMNH</strain>
    </source>
</reference>
<evidence type="ECO:0000313" key="3">
    <source>
        <dbReference type="Proteomes" id="UP001190700"/>
    </source>
</evidence>
<comment type="caution">
    <text evidence="2">The sequence shown here is derived from an EMBL/GenBank/DDBJ whole genome shotgun (WGS) entry which is preliminary data.</text>
</comment>
<organism evidence="2 3">
    <name type="scientific">Cymbomonas tetramitiformis</name>
    <dbReference type="NCBI Taxonomy" id="36881"/>
    <lineage>
        <taxon>Eukaryota</taxon>
        <taxon>Viridiplantae</taxon>
        <taxon>Chlorophyta</taxon>
        <taxon>Pyramimonadophyceae</taxon>
        <taxon>Pyramimonadales</taxon>
        <taxon>Pyramimonadaceae</taxon>
        <taxon>Cymbomonas</taxon>
    </lineage>
</organism>
<sequence>MVKEYPPRDEAKILDRALENYFSRPVAAIGSQKSDSDKGIFDKTPDRPQIQMKTDCKVNKLGPDPYGVNRTRSQWIDRGKRHVFSSYRPGPAFIQQNFQNLLDR</sequence>
<feature type="region of interest" description="Disordered" evidence="1">
    <location>
        <begin position="28"/>
        <end position="47"/>
    </location>
</feature>
<dbReference type="Proteomes" id="UP001190700">
    <property type="component" value="Unassembled WGS sequence"/>
</dbReference>
<evidence type="ECO:0000313" key="2">
    <source>
        <dbReference type="EMBL" id="KAK3248061.1"/>
    </source>
</evidence>